<evidence type="ECO:0000259" key="1">
    <source>
        <dbReference type="Pfam" id="PF06568"/>
    </source>
</evidence>
<organism evidence="2 3">
    <name type="scientific">Albidovulum denitrificans</name>
    <dbReference type="NCBI Taxonomy" id="404881"/>
    <lineage>
        <taxon>Bacteria</taxon>
        <taxon>Pseudomonadati</taxon>
        <taxon>Pseudomonadota</taxon>
        <taxon>Alphaproteobacteria</taxon>
        <taxon>Rhodobacterales</taxon>
        <taxon>Paracoccaceae</taxon>
        <taxon>Albidovulum</taxon>
    </lineage>
</organism>
<dbReference type="Pfam" id="PF06568">
    <property type="entry name" value="YjiS-like"/>
    <property type="match status" value="1"/>
</dbReference>
<gene>
    <name evidence="2" type="ORF">LX70_03241</name>
</gene>
<accession>A0A2S8S452</accession>
<dbReference type="EMBL" id="PVEP01000008">
    <property type="protein sequence ID" value="PQV55577.1"/>
    <property type="molecule type" value="Genomic_DNA"/>
</dbReference>
<comment type="caution">
    <text evidence="2">The sequence shown here is derived from an EMBL/GenBank/DDBJ whole genome shotgun (WGS) entry which is preliminary data.</text>
</comment>
<evidence type="ECO:0000313" key="3">
    <source>
        <dbReference type="Proteomes" id="UP000238338"/>
    </source>
</evidence>
<dbReference type="Proteomes" id="UP000238338">
    <property type="component" value="Unassembled WGS sequence"/>
</dbReference>
<sequence>MAYVASHRVSHVSLGDHAANLIAAFRQARARRAVYANTLGELSAMTDRDLADIGIARDQIADIAHEAAYGK</sequence>
<keyword evidence="3" id="KW-1185">Reference proteome</keyword>
<dbReference type="AlphaFoldDB" id="A0A2S8S452"/>
<reference evidence="2 3" key="1">
    <citation type="submission" date="2018-02" db="EMBL/GenBank/DDBJ databases">
        <title>Genomic Encyclopedia of Archaeal and Bacterial Type Strains, Phase II (KMG-II): from individual species to whole genera.</title>
        <authorList>
            <person name="Goeker M."/>
        </authorList>
    </citation>
    <scope>NUCLEOTIDE SEQUENCE [LARGE SCALE GENOMIC DNA]</scope>
    <source>
        <strain evidence="2 3">DSM 18921</strain>
    </source>
</reference>
<dbReference type="InterPro" id="IPR009506">
    <property type="entry name" value="YjiS-like"/>
</dbReference>
<dbReference type="RefSeq" id="WP_105515818.1">
    <property type="nucleotide sequence ID" value="NZ_PVEP01000008.1"/>
</dbReference>
<proteinExistence type="predicted"/>
<evidence type="ECO:0000313" key="2">
    <source>
        <dbReference type="EMBL" id="PQV55577.1"/>
    </source>
</evidence>
<protein>
    <submittedName>
        <fullName evidence="2">Uncharacterized protein DUF1127</fullName>
    </submittedName>
</protein>
<name>A0A2S8S452_9RHOB</name>
<dbReference type="OrthoDB" id="8244198at2"/>
<feature type="domain" description="YjiS-like" evidence="1">
    <location>
        <begin position="25"/>
        <end position="60"/>
    </location>
</feature>